<name>A0ABX2MBF3_9MICO</name>
<reference evidence="2 3" key="1">
    <citation type="submission" date="2020-05" db="EMBL/GenBank/DDBJ databases">
        <title>Genome Sequencing of Type Strains.</title>
        <authorList>
            <person name="Lemaire J.F."/>
            <person name="Inderbitzin P."/>
            <person name="Gregorio O.A."/>
            <person name="Collins S.B."/>
            <person name="Wespe N."/>
            <person name="Knight-Connoni V."/>
        </authorList>
    </citation>
    <scope>NUCLEOTIDE SEQUENCE [LARGE SCALE GENOMIC DNA]</scope>
    <source>
        <strain evidence="2 3">ATCC 19096</strain>
    </source>
</reference>
<evidence type="ECO:0000313" key="3">
    <source>
        <dbReference type="Proteomes" id="UP000573001"/>
    </source>
</evidence>
<accession>A0ABX2MBF3</accession>
<dbReference type="GO" id="GO:0008168">
    <property type="term" value="F:methyltransferase activity"/>
    <property type="evidence" value="ECO:0007669"/>
    <property type="project" value="UniProtKB-KW"/>
</dbReference>
<dbReference type="RefSeq" id="WP_175352451.1">
    <property type="nucleotide sequence ID" value="NZ_BAAAWQ010000001.1"/>
</dbReference>
<dbReference type="Gene3D" id="3.40.50.300">
    <property type="entry name" value="P-loop containing nucleotide triphosphate hydrolases"/>
    <property type="match status" value="1"/>
</dbReference>
<evidence type="ECO:0000313" key="2">
    <source>
        <dbReference type="EMBL" id="NUU14994.1"/>
    </source>
</evidence>
<protein>
    <submittedName>
        <fullName evidence="2">ATP-binding protein</fullName>
    </submittedName>
</protein>
<dbReference type="PANTHER" id="PTHR34301:SF8">
    <property type="entry name" value="ATPASE DOMAIN-CONTAINING PROTEIN"/>
    <property type="match status" value="1"/>
</dbReference>
<dbReference type="InterPro" id="IPR041664">
    <property type="entry name" value="AAA_16"/>
</dbReference>
<dbReference type="GO" id="GO:0005524">
    <property type="term" value="F:ATP binding"/>
    <property type="evidence" value="ECO:0007669"/>
    <property type="project" value="UniProtKB-KW"/>
</dbReference>
<comment type="caution">
    <text evidence="2">The sequence shown here is derived from an EMBL/GenBank/DDBJ whole genome shotgun (WGS) entry which is preliminary data.</text>
</comment>
<dbReference type="GO" id="GO:0032259">
    <property type="term" value="P:methylation"/>
    <property type="evidence" value="ECO:0007669"/>
    <property type="project" value="UniProtKB-KW"/>
</dbReference>
<keyword evidence="2" id="KW-0067">ATP-binding</keyword>
<dbReference type="EMBL" id="JABMCE010000084">
    <property type="protein sequence ID" value="NUU14994.1"/>
    <property type="molecule type" value="Genomic_DNA"/>
</dbReference>
<keyword evidence="2" id="KW-0808">Transferase</keyword>
<keyword evidence="3" id="KW-1185">Reference proteome</keyword>
<dbReference type="PANTHER" id="PTHR34301">
    <property type="entry name" value="DNA-BINDING PROTEIN-RELATED"/>
    <property type="match status" value="1"/>
</dbReference>
<gene>
    <name evidence="2" type="ORF">HP507_14260</name>
</gene>
<dbReference type="Proteomes" id="UP000573001">
    <property type="component" value="Unassembled WGS sequence"/>
</dbReference>
<evidence type="ECO:0000259" key="1">
    <source>
        <dbReference type="Pfam" id="PF13191"/>
    </source>
</evidence>
<organism evidence="2 3">
    <name type="scientific">Curtobacterium pusillum</name>
    <dbReference type="NCBI Taxonomy" id="69373"/>
    <lineage>
        <taxon>Bacteria</taxon>
        <taxon>Bacillati</taxon>
        <taxon>Actinomycetota</taxon>
        <taxon>Actinomycetes</taxon>
        <taxon>Micrococcales</taxon>
        <taxon>Microbacteriaceae</taxon>
        <taxon>Curtobacterium</taxon>
    </lineage>
</organism>
<keyword evidence="2" id="KW-0489">Methyltransferase</keyword>
<proteinExistence type="predicted"/>
<dbReference type="Pfam" id="PF13191">
    <property type="entry name" value="AAA_16"/>
    <property type="match status" value="1"/>
</dbReference>
<dbReference type="InterPro" id="IPR027417">
    <property type="entry name" value="P-loop_NTPase"/>
</dbReference>
<feature type="domain" description="Orc1-like AAA ATPase" evidence="1">
    <location>
        <begin position="20"/>
        <end position="206"/>
    </location>
</feature>
<sequence length="411" mass="45539">MDSLRNPYTPNAGATPEIVAGRLEHTRAFEVLLQRLMRGRTEQSMIMTGLRGVGKTVLLNEFADLGRAARWEIVELEASKHDDGQFRQTMASLLRSALLQMSPRKRWGGRARQAAEVLTSFGMSVTQNGTWSVSWDVEPAEGLGDHGDLALDLTDVLVAVGRAAQDQERGVAILVDEVQFLRSAQLEALIQALHKTVQRKLPITFVGAGLPQIAELAGDAKSYAERLFRFPEIGSLDEDDAREALIRPAELEDATYSGEAVELALEITKGYPYFIQELGYQAWEIAPGPQITADDVDAAREGYLAKLDRSFFRVRLDRATALQTAYLRAMAELGPSAQKASDVARVLRRESTQLGPTRAELIDMGLLYTPEHGYAAFTVPDFDQFMLRAVPQLVIPEVRRRQRRETDGADA</sequence>
<keyword evidence="2" id="KW-0547">Nucleotide-binding</keyword>
<dbReference type="SUPFAM" id="SSF52540">
    <property type="entry name" value="P-loop containing nucleoside triphosphate hydrolases"/>
    <property type="match status" value="1"/>
</dbReference>